<evidence type="ECO:0000313" key="3">
    <source>
        <dbReference type="Proteomes" id="UP000816034"/>
    </source>
</evidence>
<accession>A0AA88GGZ2</accession>
<feature type="region of interest" description="Disordered" evidence="1">
    <location>
        <begin position="49"/>
        <end position="98"/>
    </location>
</feature>
<dbReference type="RefSeq" id="XP_044545610.1">
    <property type="nucleotide sequence ID" value="XM_044698573.1"/>
</dbReference>
<dbReference type="GeneID" id="68100945"/>
<dbReference type="EMBL" id="PYSW02000034">
    <property type="protein sequence ID" value="KAG2378348.1"/>
    <property type="molecule type" value="Genomic_DNA"/>
</dbReference>
<reference evidence="2 3" key="1">
    <citation type="journal article" date="2018" name="BMC Genomics">
        <title>The genome of Naegleria lovaniensis, the basis for a comparative approach to unravel pathogenicity factors of the human pathogenic amoeba N. fowleri.</title>
        <authorList>
            <person name="Liechti N."/>
            <person name="Schurch N."/>
            <person name="Bruggmann R."/>
            <person name="Wittwer M."/>
        </authorList>
    </citation>
    <scope>NUCLEOTIDE SEQUENCE [LARGE SCALE GENOMIC DNA]</scope>
    <source>
        <strain evidence="2 3">ATCC 30569</strain>
    </source>
</reference>
<evidence type="ECO:0000256" key="1">
    <source>
        <dbReference type="SAM" id="MobiDB-lite"/>
    </source>
</evidence>
<protein>
    <submittedName>
        <fullName evidence="2">Uncharacterized protein</fullName>
    </submittedName>
</protein>
<feature type="region of interest" description="Disordered" evidence="1">
    <location>
        <begin position="1"/>
        <end position="37"/>
    </location>
</feature>
<name>A0AA88GGZ2_NAELO</name>
<feature type="compositionally biased region" description="Low complexity" evidence="1">
    <location>
        <begin position="53"/>
        <end position="78"/>
    </location>
</feature>
<sequence length="98" mass="10597">MPKHSDKGSKRQSKASKKDNRGVKKLQNKLSTNTNFSITAEVAAKLISEKQQASEGSNNSATTTATSNTAQSSSEATTPMEITKIEPTNKNKKKSKKK</sequence>
<gene>
    <name evidence="2" type="ORF">C9374_008491</name>
</gene>
<comment type="caution">
    <text evidence="2">The sequence shown here is derived from an EMBL/GenBank/DDBJ whole genome shotgun (WGS) entry which is preliminary data.</text>
</comment>
<evidence type="ECO:0000313" key="2">
    <source>
        <dbReference type="EMBL" id="KAG2378348.1"/>
    </source>
</evidence>
<keyword evidence="3" id="KW-1185">Reference proteome</keyword>
<dbReference type="AlphaFoldDB" id="A0AA88GGZ2"/>
<proteinExistence type="predicted"/>
<organism evidence="2 3">
    <name type="scientific">Naegleria lovaniensis</name>
    <name type="common">Amoeba</name>
    <dbReference type="NCBI Taxonomy" id="51637"/>
    <lineage>
        <taxon>Eukaryota</taxon>
        <taxon>Discoba</taxon>
        <taxon>Heterolobosea</taxon>
        <taxon>Tetramitia</taxon>
        <taxon>Eutetramitia</taxon>
        <taxon>Vahlkampfiidae</taxon>
        <taxon>Naegleria</taxon>
    </lineage>
</organism>
<dbReference type="Proteomes" id="UP000816034">
    <property type="component" value="Unassembled WGS sequence"/>
</dbReference>
<feature type="compositionally biased region" description="Polar residues" evidence="1">
    <location>
        <begin position="28"/>
        <end position="37"/>
    </location>
</feature>